<comment type="subcellular location">
    <subcellularLocation>
        <location evidence="7">Cytoplasm</location>
    </subcellularLocation>
</comment>
<evidence type="ECO:0000256" key="5">
    <source>
        <dbReference type="ARBA" id="ARBA00022801"/>
    </source>
</evidence>
<dbReference type="EC" id="3.1.-.-" evidence="7"/>
<comment type="caution">
    <text evidence="8">The sequence shown here is derived from an EMBL/GenBank/DDBJ whole genome shotgun (WGS) entry which is preliminary data.</text>
</comment>
<dbReference type="PANTHER" id="PTHR46986">
    <property type="entry name" value="ENDORIBONUCLEASE YBEY, CHLOROPLASTIC"/>
    <property type="match status" value="1"/>
</dbReference>
<feature type="binding site" evidence="7">
    <location>
        <position position="118"/>
    </location>
    <ligand>
        <name>Zn(2+)</name>
        <dbReference type="ChEBI" id="CHEBI:29105"/>
        <note>catalytic</note>
    </ligand>
</feature>
<dbReference type="PROSITE" id="PS01306">
    <property type="entry name" value="UPF0054"/>
    <property type="match status" value="1"/>
</dbReference>
<proteinExistence type="inferred from homology"/>
<dbReference type="NCBIfam" id="TIGR00043">
    <property type="entry name" value="rRNA maturation RNase YbeY"/>
    <property type="match status" value="1"/>
</dbReference>
<dbReference type="Proteomes" id="UP000265926">
    <property type="component" value="Unassembled WGS sequence"/>
</dbReference>
<dbReference type="Pfam" id="PF02130">
    <property type="entry name" value="YbeY"/>
    <property type="match status" value="1"/>
</dbReference>
<protein>
    <recommendedName>
        <fullName evidence="7">Endoribonuclease YbeY</fullName>
        <ecNumber evidence="7">3.1.-.-</ecNumber>
    </recommendedName>
</protein>
<keyword evidence="9" id="KW-1185">Reference proteome</keyword>
<evidence type="ECO:0000256" key="2">
    <source>
        <dbReference type="ARBA" id="ARBA00022722"/>
    </source>
</evidence>
<comment type="similarity">
    <text evidence="1 7">Belongs to the endoribonuclease YbeY family.</text>
</comment>
<dbReference type="InterPro" id="IPR002036">
    <property type="entry name" value="YbeY"/>
</dbReference>
<dbReference type="GO" id="GO:0008270">
    <property type="term" value="F:zinc ion binding"/>
    <property type="evidence" value="ECO:0007669"/>
    <property type="project" value="UniProtKB-UniRule"/>
</dbReference>
<dbReference type="AlphaFoldDB" id="A0A399T1H4"/>
<dbReference type="SUPFAM" id="SSF55486">
    <property type="entry name" value="Metalloproteases ('zincins'), catalytic domain"/>
    <property type="match status" value="1"/>
</dbReference>
<evidence type="ECO:0000256" key="1">
    <source>
        <dbReference type="ARBA" id="ARBA00010875"/>
    </source>
</evidence>
<keyword evidence="7" id="KW-0963">Cytoplasm</keyword>
<dbReference type="GO" id="GO:0006364">
    <property type="term" value="P:rRNA processing"/>
    <property type="evidence" value="ECO:0007669"/>
    <property type="project" value="UniProtKB-UniRule"/>
</dbReference>
<comment type="cofactor">
    <cofactor evidence="7">
        <name>Zn(2+)</name>
        <dbReference type="ChEBI" id="CHEBI:29105"/>
    </cofactor>
    <text evidence="7">Binds 1 zinc ion.</text>
</comment>
<evidence type="ECO:0000313" key="8">
    <source>
        <dbReference type="EMBL" id="RIJ48642.1"/>
    </source>
</evidence>
<dbReference type="RefSeq" id="WP_119437846.1">
    <property type="nucleotide sequence ID" value="NZ_QWGR01000004.1"/>
</dbReference>
<reference evidence="8 9" key="1">
    <citation type="submission" date="2018-08" db="EMBL/GenBank/DDBJ databases">
        <title>Pallidiluteibacterium maritimus gen. nov., sp. nov., isolated from coastal sediment.</title>
        <authorList>
            <person name="Zhou L.Y."/>
        </authorList>
    </citation>
    <scope>NUCLEOTIDE SEQUENCE [LARGE SCALE GENOMIC DNA]</scope>
    <source>
        <strain evidence="8 9">XSD2</strain>
    </source>
</reference>
<evidence type="ECO:0000256" key="4">
    <source>
        <dbReference type="ARBA" id="ARBA00022759"/>
    </source>
</evidence>
<keyword evidence="3 7" id="KW-0479">Metal-binding</keyword>
<organism evidence="8 9">
    <name type="scientific">Maribellus luteus</name>
    <dbReference type="NCBI Taxonomy" id="2305463"/>
    <lineage>
        <taxon>Bacteria</taxon>
        <taxon>Pseudomonadati</taxon>
        <taxon>Bacteroidota</taxon>
        <taxon>Bacteroidia</taxon>
        <taxon>Marinilabiliales</taxon>
        <taxon>Prolixibacteraceae</taxon>
        <taxon>Maribellus</taxon>
    </lineage>
</organism>
<keyword evidence="7" id="KW-0698">rRNA processing</keyword>
<accession>A0A399T1H4</accession>
<dbReference type="InterPro" id="IPR023091">
    <property type="entry name" value="MetalPrtase_cat_dom_sf_prd"/>
</dbReference>
<dbReference type="GO" id="GO:0005737">
    <property type="term" value="C:cytoplasm"/>
    <property type="evidence" value="ECO:0007669"/>
    <property type="project" value="UniProtKB-SubCell"/>
</dbReference>
<dbReference type="OrthoDB" id="9811984at2"/>
<keyword evidence="5 7" id="KW-0378">Hydrolase</keyword>
<feature type="binding site" evidence="7">
    <location>
        <position position="108"/>
    </location>
    <ligand>
        <name>Zn(2+)</name>
        <dbReference type="ChEBI" id="CHEBI:29105"/>
        <note>catalytic</note>
    </ligand>
</feature>
<keyword evidence="2 7" id="KW-0540">Nuclease</keyword>
<evidence type="ECO:0000256" key="7">
    <source>
        <dbReference type="HAMAP-Rule" id="MF_00009"/>
    </source>
</evidence>
<keyword evidence="7" id="KW-0690">Ribosome biogenesis</keyword>
<evidence type="ECO:0000256" key="6">
    <source>
        <dbReference type="ARBA" id="ARBA00022833"/>
    </source>
</evidence>
<dbReference type="PANTHER" id="PTHR46986:SF1">
    <property type="entry name" value="ENDORIBONUCLEASE YBEY, CHLOROPLASTIC"/>
    <property type="match status" value="1"/>
</dbReference>
<dbReference type="GO" id="GO:0004222">
    <property type="term" value="F:metalloendopeptidase activity"/>
    <property type="evidence" value="ECO:0007669"/>
    <property type="project" value="InterPro"/>
</dbReference>
<dbReference type="InterPro" id="IPR020549">
    <property type="entry name" value="YbeY_CS"/>
</dbReference>
<dbReference type="Gene3D" id="3.40.390.30">
    <property type="entry name" value="Metalloproteases ('zincins'), catalytic domain"/>
    <property type="match status" value="1"/>
</dbReference>
<gene>
    <name evidence="7 8" type="primary">ybeY</name>
    <name evidence="8" type="ORF">D1614_08905</name>
</gene>
<dbReference type="EMBL" id="QWGR01000004">
    <property type="protein sequence ID" value="RIJ48642.1"/>
    <property type="molecule type" value="Genomic_DNA"/>
</dbReference>
<sequence>MNSVEFYFEDIDPISIHENILNLQLKSLIKKELKEVGDITVIFCSDEYLLEMNKEYLNHDYYTDIITFDYVEGDIISGDLFISVDRVKDNAVQFDSTLLKELYRVVFHGTLHLVGYKDKTEDEKVVMRSKEDFYLSEVDFKGLEK</sequence>
<dbReference type="GO" id="GO:0004521">
    <property type="term" value="F:RNA endonuclease activity"/>
    <property type="evidence" value="ECO:0007669"/>
    <property type="project" value="UniProtKB-UniRule"/>
</dbReference>
<keyword evidence="4 7" id="KW-0255">Endonuclease</keyword>
<evidence type="ECO:0000313" key="9">
    <source>
        <dbReference type="Proteomes" id="UP000265926"/>
    </source>
</evidence>
<evidence type="ECO:0000256" key="3">
    <source>
        <dbReference type="ARBA" id="ARBA00022723"/>
    </source>
</evidence>
<feature type="binding site" evidence="7">
    <location>
        <position position="112"/>
    </location>
    <ligand>
        <name>Zn(2+)</name>
        <dbReference type="ChEBI" id="CHEBI:29105"/>
        <note>catalytic</note>
    </ligand>
</feature>
<keyword evidence="6 7" id="KW-0862">Zinc</keyword>
<name>A0A399T1H4_9BACT</name>
<comment type="function">
    <text evidence="7">Single strand-specific metallo-endoribonuclease involved in late-stage 70S ribosome quality control and in maturation of the 3' terminus of the 16S rRNA.</text>
</comment>
<dbReference type="HAMAP" id="MF_00009">
    <property type="entry name" value="Endoribonucl_YbeY"/>
    <property type="match status" value="1"/>
</dbReference>